<dbReference type="UniPathway" id="UPA00124"/>
<gene>
    <name evidence="4" type="ORF">BST42_22310</name>
</gene>
<evidence type="ECO:0000313" key="4">
    <source>
        <dbReference type="EMBL" id="ORB49669.1"/>
    </source>
</evidence>
<evidence type="ECO:0000313" key="5">
    <source>
        <dbReference type="Proteomes" id="UP000192534"/>
    </source>
</evidence>
<dbReference type="FunFam" id="3.40.50.720:FF:000159">
    <property type="entry name" value="dTDP-4-dehydrorhamnose reductase"/>
    <property type="match status" value="1"/>
</dbReference>
<dbReference type="EMBL" id="MVIH01000013">
    <property type="protein sequence ID" value="ORB49669.1"/>
    <property type="molecule type" value="Genomic_DNA"/>
</dbReference>
<dbReference type="GO" id="GO:0019305">
    <property type="term" value="P:dTDP-rhamnose biosynthetic process"/>
    <property type="evidence" value="ECO:0007669"/>
    <property type="project" value="UniProtKB-UniPathway"/>
</dbReference>
<dbReference type="SUPFAM" id="SSF51735">
    <property type="entry name" value="NAD(P)-binding Rossmann-fold domains"/>
    <property type="match status" value="1"/>
</dbReference>
<comment type="caution">
    <text evidence="4">The sequence shown here is derived from an EMBL/GenBank/DDBJ whole genome shotgun (WGS) entry which is preliminary data.</text>
</comment>
<organism evidence="4 5">
    <name type="scientific">Mycolicibacterium rhodesiae</name>
    <name type="common">Mycobacterium rhodesiae</name>
    <dbReference type="NCBI Taxonomy" id="36814"/>
    <lineage>
        <taxon>Bacteria</taxon>
        <taxon>Bacillati</taxon>
        <taxon>Actinomycetota</taxon>
        <taxon>Actinomycetes</taxon>
        <taxon>Mycobacteriales</taxon>
        <taxon>Mycobacteriaceae</taxon>
        <taxon>Mycolicibacterium</taxon>
    </lineage>
</organism>
<dbReference type="GO" id="GO:0008831">
    <property type="term" value="F:dTDP-4-dehydrorhamnose reductase activity"/>
    <property type="evidence" value="ECO:0007669"/>
    <property type="project" value="UniProtKB-EC"/>
</dbReference>
<dbReference type="Pfam" id="PF04321">
    <property type="entry name" value="RmlD_sub_bind"/>
    <property type="match status" value="1"/>
</dbReference>
<evidence type="ECO:0000256" key="2">
    <source>
        <dbReference type="RuleBase" id="RU364082"/>
    </source>
</evidence>
<dbReference type="InterPro" id="IPR036291">
    <property type="entry name" value="NAD(P)-bd_dom_sf"/>
</dbReference>
<sequence>MVARIVITGAGGQVGTFLAGEAARRGFEVSALTHRQCDITDPAAVEQFIAKSDLVVNCAAIANVDTAEADPDTAHAVNATGAENVAHACARVGAQLVHISTDYVFDGRQRHPYDVGDEAAPLGVYGRTKLAGEVAVLAAMPDAHIVRTSWVYTGAGGNDFVAGMRRLAGTDDTADAVDDQIGSPTYVKDLADAIFQIGQGRVREPVLHVANEGACTRFELAQAVFEELGADPQRIRPVSTAHVGRPAPRPAYSALSMALSVRAGLTPPRPWREALAEALAQPVTGGQLPSTP</sequence>
<keyword evidence="2" id="KW-0560">Oxidoreductase</keyword>
<dbReference type="InterPro" id="IPR005913">
    <property type="entry name" value="dTDP_dehydrorham_reduct"/>
</dbReference>
<feature type="domain" description="RmlD-like substrate binding" evidence="3">
    <location>
        <begin position="4"/>
        <end position="281"/>
    </location>
</feature>
<dbReference type="GO" id="GO:0005829">
    <property type="term" value="C:cytosol"/>
    <property type="evidence" value="ECO:0007669"/>
    <property type="project" value="TreeGrafter"/>
</dbReference>
<evidence type="ECO:0000259" key="3">
    <source>
        <dbReference type="Pfam" id="PF04321"/>
    </source>
</evidence>
<accession>A0A1X0IMZ2</accession>
<name>A0A1X0IMZ2_MYCRH</name>
<protein>
    <recommendedName>
        <fullName evidence="2">dTDP-4-dehydrorhamnose reductase</fullName>
        <ecNumber evidence="2">1.1.1.133</ecNumber>
    </recommendedName>
</protein>
<evidence type="ECO:0000256" key="1">
    <source>
        <dbReference type="ARBA" id="ARBA00010944"/>
    </source>
</evidence>
<dbReference type="Proteomes" id="UP000192534">
    <property type="component" value="Unassembled WGS sequence"/>
</dbReference>
<dbReference type="PANTHER" id="PTHR10491">
    <property type="entry name" value="DTDP-4-DEHYDRORHAMNOSE REDUCTASE"/>
    <property type="match status" value="1"/>
</dbReference>
<dbReference type="RefSeq" id="WP_165760900.1">
    <property type="nucleotide sequence ID" value="NZ_JACKUO010000033.1"/>
</dbReference>
<keyword evidence="5" id="KW-1185">Reference proteome</keyword>
<comment type="pathway">
    <text evidence="2">Carbohydrate biosynthesis; dTDP-L-rhamnose biosynthesis.</text>
</comment>
<comment type="similarity">
    <text evidence="1 2">Belongs to the dTDP-4-dehydrorhamnose reductase family.</text>
</comment>
<comment type="function">
    <text evidence="2">Catalyzes the reduction of dTDP-6-deoxy-L-lyxo-4-hexulose to yield dTDP-L-rhamnose.</text>
</comment>
<reference evidence="4 5" key="1">
    <citation type="submission" date="2016-12" db="EMBL/GenBank/DDBJ databases">
        <title>The new phylogeny of genus Mycobacterium.</title>
        <authorList>
            <person name="Tortoli E."/>
            <person name="Trovato A."/>
            <person name="Cirillo D.M."/>
        </authorList>
    </citation>
    <scope>NUCLEOTIDE SEQUENCE [LARGE SCALE GENOMIC DNA]</scope>
    <source>
        <strain evidence="4 5">DSM 44223</strain>
    </source>
</reference>
<dbReference type="CDD" id="cd05254">
    <property type="entry name" value="dTDP_HR_like_SDR_e"/>
    <property type="match status" value="1"/>
</dbReference>
<dbReference type="InterPro" id="IPR029903">
    <property type="entry name" value="RmlD-like-bd"/>
</dbReference>
<keyword evidence="2" id="KW-0521">NADP</keyword>
<dbReference type="EC" id="1.1.1.133" evidence="2"/>
<dbReference type="AlphaFoldDB" id="A0A1X0IMZ2"/>
<dbReference type="Gene3D" id="3.90.25.10">
    <property type="entry name" value="UDP-galactose 4-epimerase, domain 1"/>
    <property type="match status" value="1"/>
</dbReference>
<proteinExistence type="inferred from homology"/>
<dbReference type="Gene3D" id="3.40.50.720">
    <property type="entry name" value="NAD(P)-binding Rossmann-like Domain"/>
    <property type="match status" value="1"/>
</dbReference>
<dbReference type="NCBIfam" id="TIGR01214">
    <property type="entry name" value="rmlD"/>
    <property type="match status" value="1"/>
</dbReference>
<dbReference type="PANTHER" id="PTHR10491:SF4">
    <property type="entry name" value="METHIONINE ADENOSYLTRANSFERASE 2 SUBUNIT BETA"/>
    <property type="match status" value="1"/>
</dbReference>